<dbReference type="AlphaFoldDB" id="A0A2G9Y634"/>
<comment type="caution">
    <text evidence="1">The sequence shown here is derived from an EMBL/GenBank/DDBJ whole genome shotgun (WGS) entry which is preliminary data.</text>
</comment>
<evidence type="ECO:0000313" key="2">
    <source>
        <dbReference type="Proteomes" id="UP000231025"/>
    </source>
</evidence>
<protein>
    <submittedName>
        <fullName evidence="1">Uncharacterized protein</fullName>
    </submittedName>
</protein>
<reference evidence="1 2" key="1">
    <citation type="submission" date="2017-09" db="EMBL/GenBank/DDBJ databases">
        <title>Depth-based differentiation of microbial function through sediment-hosted aquifers and enrichment of novel symbionts in the deep terrestrial subsurface.</title>
        <authorList>
            <person name="Probst A.J."/>
            <person name="Ladd B."/>
            <person name="Jarett J.K."/>
            <person name="Geller-Mcgrath D.E."/>
            <person name="Sieber C.M."/>
            <person name="Emerson J.B."/>
            <person name="Anantharaman K."/>
            <person name="Thomas B.C."/>
            <person name="Malmstrom R."/>
            <person name="Stieglmeier M."/>
            <person name="Klingl A."/>
            <person name="Woyke T."/>
            <person name="Ryan C.M."/>
            <person name="Banfield J.F."/>
        </authorList>
    </citation>
    <scope>NUCLEOTIDE SEQUENCE [LARGE SCALE GENOMIC DNA]</scope>
    <source>
        <strain evidence="1">CG23_combo_of_CG06-09_8_20_14_all_35_49</strain>
    </source>
</reference>
<feature type="non-terminal residue" evidence="1">
    <location>
        <position position="1"/>
    </location>
</feature>
<proteinExistence type="predicted"/>
<organism evidence="1 2">
    <name type="scientific">Candidatus Roizmanbacteria bacterium CG23_combo_of_CG06-09_8_20_14_all_35_49</name>
    <dbReference type="NCBI Taxonomy" id="1974863"/>
    <lineage>
        <taxon>Bacteria</taxon>
        <taxon>Candidatus Roizmaniibacteriota</taxon>
    </lineage>
</organism>
<evidence type="ECO:0000313" key="1">
    <source>
        <dbReference type="EMBL" id="PIP14674.1"/>
    </source>
</evidence>
<accession>A0A2G9Y634</accession>
<dbReference type="EMBL" id="PCRE01000054">
    <property type="protein sequence ID" value="PIP14674.1"/>
    <property type="molecule type" value="Genomic_DNA"/>
</dbReference>
<gene>
    <name evidence="1" type="ORF">COX47_03915</name>
</gene>
<dbReference type="Proteomes" id="UP000231025">
    <property type="component" value="Unassembled WGS sequence"/>
</dbReference>
<sequence>KTVIVKNNAEFVLHNLTTNKDASMEASSLKVADNIAIWIVEPNTDIFNLDQFTATKIIKFQ</sequence>
<name>A0A2G9Y634_9BACT</name>